<dbReference type="EMBL" id="LT962688">
    <property type="protein sequence ID" value="SOR26645.1"/>
    <property type="molecule type" value="Genomic_DNA"/>
</dbReference>
<evidence type="ECO:0000256" key="1">
    <source>
        <dbReference type="SAM" id="MobiDB-lite"/>
    </source>
</evidence>
<reference evidence="3" key="1">
    <citation type="submission" date="2017-10" db="EMBL/GenBank/DDBJ databases">
        <authorList>
            <person name="Regsiter A."/>
            <person name="William W."/>
        </authorList>
    </citation>
    <scope>NUCLEOTIDE SEQUENCE [LARGE SCALE GENOMIC DNA]</scope>
</reference>
<feature type="compositionally biased region" description="Basic and acidic residues" evidence="1">
    <location>
        <begin position="41"/>
        <end position="51"/>
    </location>
</feature>
<protein>
    <submittedName>
        <fullName evidence="2">Uncharacterized protein</fullName>
    </submittedName>
</protein>
<name>A0A2N9AH14_METEX</name>
<evidence type="ECO:0000313" key="2">
    <source>
        <dbReference type="EMBL" id="SOR26645.1"/>
    </source>
</evidence>
<organism evidence="2 3">
    <name type="scientific">Methylorubrum extorquens</name>
    <name type="common">Methylobacterium dichloromethanicum</name>
    <name type="synonym">Methylobacterium extorquens</name>
    <dbReference type="NCBI Taxonomy" id="408"/>
    <lineage>
        <taxon>Bacteria</taxon>
        <taxon>Pseudomonadati</taxon>
        <taxon>Pseudomonadota</taxon>
        <taxon>Alphaproteobacteria</taxon>
        <taxon>Hyphomicrobiales</taxon>
        <taxon>Methylobacteriaceae</taxon>
        <taxon>Methylorubrum</taxon>
    </lineage>
</organism>
<evidence type="ECO:0000313" key="3">
    <source>
        <dbReference type="Proteomes" id="UP000233769"/>
    </source>
</evidence>
<proteinExistence type="predicted"/>
<sequence>MSDHDLSSARSIAPRRLGVSGLERDCPFSEPTVKLTKGRMRREPRTGLGRDRLRRHAPTEGGPPPAGIVETTQADDDGIGPARLP</sequence>
<gene>
    <name evidence="2" type="ORF">TK0001_0043</name>
</gene>
<dbReference type="Proteomes" id="UP000233769">
    <property type="component" value="Chromosome tk0001"/>
</dbReference>
<accession>A0A2N9AH14</accession>
<feature type="region of interest" description="Disordered" evidence="1">
    <location>
        <begin position="1"/>
        <end position="85"/>
    </location>
</feature>
<dbReference type="AlphaFoldDB" id="A0A2N9AH14"/>